<protein>
    <submittedName>
        <fullName evidence="9">C4-dicarboxylate transporter/malic acid transport protein</fullName>
    </submittedName>
</protein>
<feature type="transmembrane region" description="Helical" evidence="8">
    <location>
        <begin position="139"/>
        <end position="160"/>
    </location>
</feature>
<dbReference type="EMBL" id="AUZZ01008703">
    <property type="protein sequence ID" value="EQD36683.1"/>
    <property type="molecule type" value="Genomic_DNA"/>
</dbReference>
<evidence type="ECO:0000256" key="2">
    <source>
        <dbReference type="ARBA" id="ARBA00008566"/>
    </source>
</evidence>
<dbReference type="InterPro" id="IPR004695">
    <property type="entry name" value="SLAC1/Mae1/Ssu1/TehA"/>
</dbReference>
<feature type="transmembrane region" description="Helical" evidence="8">
    <location>
        <begin position="78"/>
        <end position="99"/>
    </location>
</feature>
<feature type="non-terminal residue" evidence="9">
    <location>
        <position position="209"/>
    </location>
</feature>
<comment type="caution">
    <text evidence="9">The sequence shown here is derived from an EMBL/GenBank/DDBJ whole genome shotgun (WGS) entry which is preliminary data.</text>
</comment>
<comment type="similarity">
    <text evidence="2">Belongs to the tellurite-resistance/dicarboxylate transporter (TDT) family.</text>
</comment>
<reference evidence="9" key="2">
    <citation type="journal article" date="2014" name="ISME J.">
        <title>Microbial stratification in low pH oxic and suboxic macroscopic growths along an acid mine drainage.</title>
        <authorList>
            <person name="Mendez-Garcia C."/>
            <person name="Mesa V."/>
            <person name="Sprenger R.R."/>
            <person name="Richter M."/>
            <person name="Diez M.S."/>
            <person name="Solano J."/>
            <person name="Bargiela R."/>
            <person name="Golyshina O.V."/>
            <person name="Manteca A."/>
            <person name="Ramos J.L."/>
            <person name="Gallego J.R."/>
            <person name="Llorente I."/>
            <person name="Martins Dos Santos V.A."/>
            <person name="Jensen O.N."/>
            <person name="Pelaez A.I."/>
            <person name="Sanchez J."/>
            <person name="Ferrer M."/>
        </authorList>
    </citation>
    <scope>NUCLEOTIDE SEQUENCE</scope>
</reference>
<organism evidence="9">
    <name type="scientific">mine drainage metagenome</name>
    <dbReference type="NCBI Taxonomy" id="410659"/>
    <lineage>
        <taxon>unclassified sequences</taxon>
        <taxon>metagenomes</taxon>
        <taxon>ecological metagenomes</taxon>
    </lineage>
</organism>
<feature type="transmembrane region" description="Helical" evidence="8">
    <location>
        <begin position="36"/>
        <end position="57"/>
    </location>
</feature>
<proteinExistence type="inferred from homology"/>
<feature type="transmembrane region" description="Helical" evidence="8">
    <location>
        <begin position="172"/>
        <end position="194"/>
    </location>
</feature>
<dbReference type="InterPro" id="IPR038665">
    <property type="entry name" value="Voltage-dep_anion_channel_sf"/>
</dbReference>
<dbReference type="GO" id="GO:0000319">
    <property type="term" value="F:sulfite transmembrane transporter activity"/>
    <property type="evidence" value="ECO:0007669"/>
    <property type="project" value="TreeGrafter"/>
</dbReference>
<keyword evidence="3" id="KW-0813">Transport</keyword>
<dbReference type="InterPro" id="IPR051629">
    <property type="entry name" value="Sulfite_efflux_TDT"/>
</dbReference>
<evidence type="ECO:0000256" key="1">
    <source>
        <dbReference type="ARBA" id="ARBA00004651"/>
    </source>
</evidence>
<feature type="transmembrane region" description="Helical" evidence="8">
    <location>
        <begin position="12"/>
        <end position="30"/>
    </location>
</feature>
<comment type="subcellular location">
    <subcellularLocation>
        <location evidence="1">Cell membrane</location>
        <topology evidence="1">Multi-pass membrane protein</topology>
    </subcellularLocation>
</comment>
<keyword evidence="5 8" id="KW-0812">Transmembrane</keyword>
<reference evidence="9" key="1">
    <citation type="submission" date="2013-08" db="EMBL/GenBank/DDBJ databases">
        <authorList>
            <person name="Mendez C."/>
            <person name="Richter M."/>
            <person name="Ferrer M."/>
            <person name="Sanchez J."/>
        </authorList>
    </citation>
    <scope>NUCLEOTIDE SEQUENCE</scope>
</reference>
<evidence type="ECO:0000313" key="9">
    <source>
        <dbReference type="EMBL" id="EQD36683.1"/>
    </source>
</evidence>
<dbReference type="CDD" id="cd09319">
    <property type="entry name" value="TDT_like_1"/>
    <property type="match status" value="1"/>
</dbReference>
<feature type="transmembrane region" description="Helical" evidence="8">
    <location>
        <begin position="105"/>
        <end position="127"/>
    </location>
</feature>
<dbReference type="Gene3D" id="1.50.10.150">
    <property type="entry name" value="Voltage-dependent anion channel"/>
    <property type="match status" value="1"/>
</dbReference>
<accession>T0YUK3</accession>
<evidence type="ECO:0000256" key="5">
    <source>
        <dbReference type="ARBA" id="ARBA00022692"/>
    </source>
</evidence>
<sequence length="209" mass="22707">MSTGGALERLHPAYFSLVMATGIVSIAADINGLRTIAVALLAINVASYAGLWLAMAARVSLYPRSFLADISDHGRGPGFFTWVAGTGVLGAQFILVVHIPWLALGLWALTLLLWLVVIYTVFTALSIRQSKPPLEEGINGGWLVAIVATQSLSVLSSRVAHLVPSHQEQIQLLALVSWLFGGMLYIWIISLIFYRYTFLKFTPGDLSPP</sequence>
<keyword evidence="6 8" id="KW-1133">Transmembrane helix</keyword>
<keyword evidence="4" id="KW-1003">Cell membrane</keyword>
<evidence type="ECO:0000256" key="3">
    <source>
        <dbReference type="ARBA" id="ARBA00022448"/>
    </source>
</evidence>
<dbReference type="AlphaFoldDB" id="T0YUK3"/>
<name>T0YUK3_9ZZZZ</name>
<dbReference type="PANTHER" id="PTHR31686:SF1">
    <property type="entry name" value="SULFITE EFFLUX PUMP SSU1"/>
    <property type="match status" value="1"/>
</dbReference>
<evidence type="ECO:0000256" key="6">
    <source>
        <dbReference type="ARBA" id="ARBA00022989"/>
    </source>
</evidence>
<evidence type="ECO:0000256" key="8">
    <source>
        <dbReference type="SAM" id="Phobius"/>
    </source>
</evidence>
<gene>
    <name evidence="9" type="ORF">B2A_12067</name>
</gene>
<dbReference type="GO" id="GO:0005886">
    <property type="term" value="C:plasma membrane"/>
    <property type="evidence" value="ECO:0007669"/>
    <property type="project" value="UniProtKB-SubCell"/>
</dbReference>
<dbReference type="PANTHER" id="PTHR31686">
    <property type="match status" value="1"/>
</dbReference>
<keyword evidence="7 8" id="KW-0472">Membrane</keyword>
<evidence type="ECO:0000256" key="4">
    <source>
        <dbReference type="ARBA" id="ARBA00022475"/>
    </source>
</evidence>
<evidence type="ECO:0000256" key="7">
    <source>
        <dbReference type="ARBA" id="ARBA00023136"/>
    </source>
</evidence>
<dbReference type="Pfam" id="PF03595">
    <property type="entry name" value="SLAC1"/>
    <property type="match status" value="1"/>
</dbReference>